<reference evidence="2" key="1">
    <citation type="journal article" date="2015" name="Nat. Genet.">
        <title>The genome and transcriptome of the zoonotic hookworm Ancylostoma ceylanicum identify infection-specific gene families.</title>
        <authorList>
            <person name="Schwarz E.M."/>
            <person name="Hu Y."/>
            <person name="Antoshechkin I."/>
            <person name="Miller M.M."/>
            <person name="Sternberg P.W."/>
            <person name="Aroian R.V."/>
        </authorList>
    </citation>
    <scope>NUCLEOTIDE SEQUENCE</scope>
    <source>
        <strain evidence="2">HY135</strain>
    </source>
</reference>
<dbReference type="EMBL" id="JARK01001345">
    <property type="protein sequence ID" value="EYC27524.1"/>
    <property type="molecule type" value="Genomic_DNA"/>
</dbReference>
<accession>A0A016VIV1</accession>
<dbReference type="Proteomes" id="UP000024635">
    <property type="component" value="Unassembled WGS sequence"/>
</dbReference>
<evidence type="ECO:0000313" key="1">
    <source>
        <dbReference type="EMBL" id="EYC27524.1"/>
    </source>
</evidence>
<evidence type="ECO:0000313" key="2">
    <source>
        <dbReference type="Proteomes" id="UP000024635"/>
    </source>
</evidence>
<organism evidence="1 2">
    <name type="scientific">Ancylostoma ceylanicum</name>
    <dbReference type="NCBI Taxonomy" id="53326"/>
    <lineage>
        <taxon>Eukaryota</taxon>
        <taxon>Metazoa</taxon>
        <taxon>Ecdysozoa</taxon>
        <taxon>Nematoda</taxon>
        <taxon>Chromadorea</taxon>
        <taxon>Rhabditida</taxon>
        <taxon>Rhabditina</taxon>
        <taxon>Rhabditomorpha</taxon>
        <taxon>Strongyloidea</taxon>
        <taxon>Ancylostomatidae</taxon>
        <taxon>Ancylostomatinae</taxon>
        <taxon>Ancylostoma</taxon>
    </lineage>
</organism>
<sequence length="82" mass="9211">MVTQYPVNPIDRLRRLPAVHSLQRYRAKVGLPSRPASQCRRPISGTHSLERTKGKYSCIARPSIAPVQPEHTNCCKRSNSSV</sequence>
<name>A0A016VIV1_9BILA</name>
<protein>
    <submittedName>
        <fullName evidence="1">Uncharacterized protein</fullName>
    </submittedName>
</protein>
<comment type="caution">
    <text evidence="1">The sequence shown here is derived from an EMBL/GenBank/DDBJ whole genome shotgun (WGS) entry which is preliminary data.</text>
</comment>
<dbReference type="AlphaFoldDB" id="A0A016VIV1"/>
<gene>
    <name evidence="1" type="primary">Acey_s0009.g775</name>
    <name evidence="1" type="ORF">Y032_0009g775</name>
</gene>
<proteinExistence type="predicted"/>
<keyword evidence="2" id="KW-1185">Reference proteome</keyword>